<evidence type="ECO:0000313" key="1">
    <source>
        <dbReference type="EMBL" id="QID06570.1"/>
    </source>
</evidence>
<proteinExistence type="predicted"/>
<dbReference type="EMBL" id="MN175499">
    <property type="protein sequence ID" value="QID06570.1"/>
    <property type="molecule type" value="Genomic_DNA"/>
</dbReference>
<accession>A0A6G6ADR0</accession>
<sequence length="122" mass="14564">MKNGKNYYSVDNNFKYYKELCNLKPSSICTKEKEIQLDLQKKYKGQIEVKTKSGRIDLLTDKYLIEIKDYYDWKNAVGQLMVYSTYYTEKIKCIYLFNVGTNDTKEIIKVCKKYDIVVKIYN</sequence>
<organism evidence="1">
    <name type="scientific">Borely moumouvirus</name>
    <dbReference type="NCBI Taxonomy" id="2712067"/>
    <lineage>
        <taxon>Viruses</taxon>
        <taxon>Varidnaviria</taxon>
        <taxon>Bamfordvirae</taxon>
        <taxon>Nucleocytoviricota</taxon>
        <taxon>Megaviricetes</taxon>
        <taxon>Imitervirales</taxon>
        <taxon>Mimiviridae</taxon>
        <taxon>Megamimivirinae</taxon>
        <taxon>Moumouvirus</taxon>
    </lineage>
</organism>
<reference evidence="1" key="1">
    <citation type="submission" date="2019-07" db="EMBL/GenBank/DDBJ databases">
        <title>The discovery of a new lineage B mimivirus raises questions about particles surface fibrils.</title>
        <authorList>
            <person name="Silva L.K.S."/>
            <person name="Rodrigues R.A.L."/>
            <person name="Andrade A.C.S.P."/>
            <person name="Hikida H."/>
            <person name="Andreani J."/>
            <person name="Levasseur A."/>
            <person name="La Scola B."/>
            <person name="Abrahao J.S."/>
        </authorList>
    </citation>
    <scope>NUCLEOTIDE SEQUENCE</scope>
    <source>
        <strain evidence="1">B60</strain>
    </source>
</reference>
<name>A0A6G6ADR0_9VIRU</name>
<protein>
    <submittedName>
        <fullName evidence="1">KilA-n domain-containing protein</fullName>
    </submittedName>
</protein>